<name>A0A1G6XVG1_9ACTN</name>
<dbReference type="SMART" id="SM00822">
    <property type="entry name" value="PKS_KR"/>
    <property type="match status" value="1"/>
</dbReference>
<dbReference type="Gene3D" id="3.40.50.720">
    <property type="entry name" value="NAD(P)-binding Rossmann-like Domain"/>
    <property type="match status" value="1"/>
</dbReference>
<evidence type="ECO:0000256" key="3">
    <source>
        <dbReference type="RuleBase" id="RU000363"/>
    </source>
</evidence>
<evidence type="ECO:0000256" key="1">
    <source>
        <dbReference type="ARBA" id="ARBA00006484"/>
    </source>
</evidence>
<dbReference type="RefSeq" id="WP_090859800.1">
    <property type="nucleotide sequence ID" value="NZ_FMZM01000011.1"/>
</dbReference>
<sequence length="260" mass="27333">MSTRTVAITGAAAGIGRATALAFAERGWAVTAYDVDGAGLASLPATVRTGTLDVTDPDAFATALADLVAEHGRLDVLVNNAGLLRSGPFAEQDLGALRQEVAVNVTGVLHGMHAAFPHLRATAAAHGSALVVNLASASAIYGQAELANYSATKFYVRGLTEALELEWRRHGIRVTDLWPLFVRTGMLDGVRTGTTDSLGIHLAAEDVAAAVLAAVDPPRLHRLTRRVHVPVGRQAGAMLLGSRFSPAWLTRAINRRLAHS</sequence>
<evidence type="ECO:0000313" key="5">
    <source>
        <dbReference type="EMBL" id="SDD81663.1"/>
    </source>
</evidence>
<reference evidence="5 6" key="1">
    <citation type="submission" date="2016-10" db="EMBL/GenBank/DDBJ databases">
        <authorList>
            <person name="de Groot N.N."/>
        </authorList>
    </citation>
    <scope>NUCLEOTIDE SEQUENCE [LARGE SCALE GENOMIC DNA]</scope>
    <source>
        <strain evidence="5 6">CGMCC 4.6858</strain>
    </source>
</reference>
<evidence type="ECO:0000259" key="4">
    <source>
        <dbReference type="SMART" id="SM00822"/>
    </source>
</evidence>
<dbReference type="InterPro" id="IPR002347">
    <property type="entry name" value="SDR_fam"/>
</dbReference>
<dbReference type="OrthoDB" id="9775296at2"/>
<evidence type="ECO:0000256" key="2">
    <source>
        <dbReference type="ARBA" id="ARBA00023002"/>
    </source>
</evidence>
<dbReference type="Proteomes" id="UP000199034">
    <property type="component" value="Unassembled WGS sequence"/>
</dbReference>
<dbReference type="AlphaFoldDB" id="A0A1G6XVG1"/>
<comment type="similarity">
    <text evidence="1 3">Belongs to the short-chain dehydrogenases/reductases (SDR) family.</text>
</comment>
<dbReference type="PANTHER" id="PTHR44196">
    <property type="entry name" value="DEHYDROGENASE/REDUCTASE SDR FAMILY MEMBER 7B"/>
    <property type="match status" value="1"/>
</dbReference>
<dbReference type="PRINTS" id="PR00081">
    <property type="entry name" value="GDHRDH"/>
</dbReference>
<dbReference type="GO" id="GO:0016020">
    <property type="term" value="C:membrane"/>
    <property type="evidence" value="ECO:0007669"/>
    <property type="project" value="TreeGrafter"/>
</dbReference>
<gene>
    <name evidence="5" type="ORF">SAMN05421872_11186</name>
</gene>
<dbReference type="SUPFAM" id="SSF51735">
    <property type="entry name" value="NAD(P)-binding Rossmann-fold domains"/>
    <property type="match status" value="1"/>
</dbReference>
<dbReference type="InterPro" id="IPR036291">
    <property type="entry name" value="NAD(P)-bd_dom_sf"/>
</dbReference>
<dbReference type="PRINTS" id="PR00080">
    <property type="entry name" value="SDRFAMILY"/>
</dbReference>
<keyword evidence="6" id="KW-1185">Reference proteome</keyword>
<organism evidence="5 6">
    <name type="scientific">Nocardioides lianchengensis</name>
    <dbReference type="NCBI Taxonomy" id="1045774"/>
    <lineage>
        <taxon>Bacteria</taxon>
        <taxon>Bacillati</taxon>
        <taxon>Actinomycetota</taxon>
        <taxon>Actinomycetes</taxon>
        <taxon>Propionibacteriales</taxon>
        <taxon>Nocardioidaceae</taxon>
        <taxon>Nocardioides</taxon>
    </lineage>
</organism>
<keyword evidence="2" id="KW-0560">Oxidoreductase</keyword>
<proteinExistence type="inferred from homology"/>
<protein>
    <submittedName>
        <fullName evidence="5">NADP-dependent 3-hydroxy acid dehydrogenase YdfG</fullName>
    </submittedName>
</protein>
<dbReference type="GO" id="GO:0016491">
    <property type="term" value="F:oxidoreductase activity"/>
    <property type="evidence" value="ECO:0007669"/>
    <property type="project" value="UniProtKB-KW"/>
</dbReference>
<dbReference type="STRING" id="1045774.SAMN05421872_11186"/>
<dbReference type="Pfam" id="PF00106">
    <property type="entry name" value="adh_short"/>
    <property type="match status" value="1"/>
</dbReference>
<accession>A0A1G6XVG1</accession>
<dbReference type="EMBL" id="FMZM01000011">
    <property type="protein sequence ID" value="SDD81663.1"/>
    <property type="molecule type" value="Genomic_DNA"/>
</dbReference>
<evidence type="ECO:0000313" key="6">
    <source>
        <dbReference type="Proteomes" id="UP000199034"/>
    </source>
</evidence>
<dbReference type="PANTHER" id="PTHR44196:SF1">
    <property type="entry name" value="DEHYDROGENASE_REDUCTASE SDR FAMILY MEMBER 7B"/>
    <property type="match status" value="1"/>
</dbReference>
<dbReference type="NCBIfam" id="NF006123">
    <property type="entry name" value="PRK08267.1"/>
    <property type="match status" value="1"/>
</dbReference>
<feature type="domain" description="Ketoreductase" evidence="4">
    <location>
        <begin position="4"/>
        <end position="190"/>
    </location>
</feature>
<dbReference type="InterPro" id="IPR057326">
    <property type="entry name" value="KR_dom"/>
</dbReference>